<dbReference type="GO" id="GO:0007034">
    <property type="term" value="P:vacuolar transport"/>
    <property type="evidence" value="ECO:0007669"/>
    <property type="project" value="TreeGrafter"/>
</dbReference>
<comment type="caution">
    <text evidence="9">The sequence shown here is derived from an EMBL/GenBank/DDBJ whole genome shotgun (WGS) entry which is preliminary data.</text>
</comment>
<keyword evidence="10" id="KW-1185">Reference proteome</keyword>
<dbReference type="Pfam" id="PF09359">
    <property type="entry name" value="VTC"/>
    <property type="match status" value="1"/>
</dbReference>
<dbReference type="GO" id="GO:0042144">
    <property type="term" value="P:vacuole fusion, non-autophagic"/>
    <property type="evidence" value="ECO:0007669"/>
    <property type="project" value="TreeGrafter"/>
</dbReference>
<feature type="transmembrane region" description="Helical" evidence="7">
    <location>
        <begin position="845"/>
        <end position="867"/>
    </location>
</feature>
<dbReference type="PANTHER" id="PTHR46140:SF1">
    <property type="entry name" value="VACUOLAR TRANSPORTER CHAPERONE COMPLEX SUBUNIT 4-RELATED"/>
    <property type="match status" value="1"/>
</dbReference>
<dbReference type="OrthoDB" id="5588846at2759"/>
<dbReference type="GO" id="GO:0000329">
    <property type="term" value="C:fungal-type vacuole membrane"/>
    <property type="evidence" value="ECO:0007669"/>
    <property type="project" value="TreeGrafter"/>
</dbReference>
<evidence type="ECO:0000313" key="9">
    <source>
        <dbReference type="EMBL" id="KAF2872495.1"/>
    </source>
</evidence>
<dbReference type="InterPro" id="IPR004331">
    <property type="entry name" value="SPX_dom"/>
</dbReference>
<proteinExistence type="predicted"/>
<reference evidence="9 10" key="1">
    <citation type="submission" date="2020-01" db="EMBL/GenBank/DDBJ databases">
        <authorList>
            <consortium name="DOE Joint Genome Institute"/>
            <person name="Haridas S."/>
            <person name="Albert R."/>
            <person name="Binder M."/>
            <person name="Bloem J."/>
            <person name="Labutti K."/>
            <person name="Salamov A."/>
            <person name="Andreopoulos B."/>
            <person name="Baker S.E."/>
            <person name="Barry K."/>
            <person name="Bills G."/>
            <person name="Bluhm B.H."/>
            <person name="Cannon C."/>
            <person name="Castanera R."/>
            <person name="Culley D.E."/>
            <person name="Daum C."/>
            <person name="Ezra D."/>
            <person name="Gonzalez J.B."/>
            <person name="Henrissat B."/>
            <person name="Kuo A."/>
            <person name="Liang C."/>
            <person name="Lipzen A."/>
            <person name="Lutzoni F."/>
            <person name="Magnuson J."/>
            <person name="Mondo S."/>
            <person name="Nolan M."/>
            <person name="Ohm R."/>
            <person name="Pangilinan J."/>
            <person name="Park H.-J.H."/>
            <person name="Ramirez L."/>
            <person name="Alfaro M."/>
            <person name="Sun H."/>
            <person name="Tritt A."/>
            <person name="Yoshinaga Y."/>
            <person name="Zwiers L.-H.L."/>
            <person name="Turgeon B.G."/>
            <person name="Goodwin S.B."/>
            <person name="Spatafora J.W."/>
            <person name="Crous P.W."/>
            <person name="Grigoriev I.V."/>
        </authorList>
    </citation>
    <scope>NUCLEOTIDE SEQUENCE [LARGE SCALE GENOMIC DNA]</scope>
    <source>
        <strain evidence="9 10">CBS 611.86</strain>
    </source>
</reference>
<feature type="transmembrane region" description="Helical" evidence="7">
    <location>
        <begin position="781"/>
        <end position="801"/>
    </location>
</feature>
<evidence type="ECO:0000256" key="1">
    <source>
        <dbReference type="ARBA" id="ARBA00004128"/>
    </source>
</evidence>
<evidence type="ECO:0000256" key="4">
    <source>
        <dbReference type="ARBA" id="ARBA00022989"/>
    </source>
</evidence>
<evidence type="ECO:0000256" key="3">
    <source>
        <dbReference type="ARBA" id="ARBA00022692"/>
    </source>
</evidence>
<evidence type="ECO:0000256" key="7">
    <source>
        <dbReference type="SAM" id="Phobius"/>
    </source>
</evidence>
<evidence type="ECO:0000313" key="10">
    <source>
        <dbReference type="Proteomes" id="UP000481861"/>
    </source>
</evidence>
<dbReference type="InterPro" id="IPR018966">
    <property type="entry name" value="VTC_domain"/>
</dbReference>
<dbReference type="InterPro" id="IPR042267">
    <property type="entry name" value="VTC_sf"/>
</dbReference>
<feature type="compositionally biased region" description="Polar residues" evidence="6">
    <location>
        <begin position="581"/>
        <end position="603"/>
    </location>
</feature>
<evidence type="ECO:0000259" key="8">
    <source>
        <dbReference type="PROSITE" id="PS51382"/>
    </source>
</evidence>
<dbReference type="AlphaFoldDB" id="A0A7C8MBJ2"/>
<dbReference type="GO" id="GO:0033254">
    <property type="term" value="C:vacuolar transporter chaperone complex"/>
    <property type="evidence" value="ECO:0007669"/>
    <property type="project" value="TreeGrafter"/>
</dbReference>
<dbReference type="Gene3D" id="3.20.100.30">
    <property type="entry name" value="VTC, catalytic tunnel domain"/>
    <property type="match status" value="1"/>
</dbReference>
<dbReference type="PROSITE" id="PS51382">
    <property type="entry name" value="SPX"/>
    <property type="match status" value="1"/>
</dbReference>
<feature type="compositionally biased region" description="Low complexity" evidence="6">
    <location>
        <begin position="691"/>
        <end position="700"/>
    </location>
</feature>
<dbReference type="EMBL" id="JAADJZ010000009">
    <property type="protein sequence ID" value="KAF2872495.1"/>
    <property type="molecule type" value="Genomic_DNA"/>
</dbReference>
<sequence length="869" mass="97724">MKYGDTLRQRSIPEWGHFNIDYDYLKELIKHHTTPGFGTAVSIPGQGETHERAFGDSFFVVLKAQHDRINLFVRSKSGEIERRLEHIGKSLSLLHARSRTEASSSRLPARTVEKYAKIDADVNKAGEEIRSLSRFRIAQRMGFYKILKKYKRWTRDPELAHRFKEEVTERPESFFQLDLGHLLDQYINVLGAIRAPFSGVGAPGVATDFANARSSTSRLTTCIEKGTTIDFDLALSSIPLGSGGNKATYWIHPDHIVEVEVLLLQHMQLYTGSTNHSNPSIISPYATPGRRKSSATADKYLGNEDYAGFIVLDHPESFAIKQNTSTVGASEQTSGTRWIRAAGHARWTSSGGAAVVVGLESNQNVPGTQNLHLAKLKRKHLEAFLDPTVLLNEQQDSAVFNNNPEQQSKESTQENTIVRHWLADHQEVRPIAGVCTRRTRFVGLHNGVNGGMWASLDRDCFMKSSLERNLKDDDWVLEARNNSTRFPHAILEIRIEGTHSTALLQTLERSHLVQRVRGFSLEAHAVWACCKPSAMTVPFWIPMLDTDIRKLPAPVKKQRRKASSVTEPYSQPSPPQTSTSLDSITDGHSTPQTPRNGESSATSADFVDPLPLRAFRKKSRIPYQESLCPIQSEPSNERQGYWNEYDHPENEDDGYYIYIDPNASVKFPGQEVLEAWIQKAKKFFSAKDGSDSPLSPSPGESSDDDDEGTVEGLRNYGTMSPGERNPPSQSYLSSLFHSIRDPHREAEGVNRIRRQSEHERRSLLGQLQIRQHKTEMTKLRFYSTCIATAVVIDIILTIMTWTSRRKERGLVDLVIMLGTIFNLLLCGVAVLSMRTRHERLGWAHQGFVILVVSAVAITDVLLLRWVLSI</sequence>
<evidence type="ECO:0000256" key="6">
    <source>
        <dbReference type="SAM" id="MobiDB-lite"/>
    </source>
</evidence>
<protein>
    <recommendedName>
        <fullName evidence="8">SPX domain-containing protein</fullName>
    </recommendedName>
</protein>
<gene>
    <name evidence="9" type="ORF">BDV95DRAFT_386073</name>
</gene>
<keyword evidence="3 7" id="KW-0812">Transmembrane</keyword>
<name>A0A7C8MBJ2_9PLEO</name>
<dbReference type="Proteomes" id="UP000481861">
    <property type="component" value="Unassembled WGS sequence"/>
</dbReference>
<feature type="transmembrane region" description="Helical" evidence="7">
    <location>
        <begin position="813"/>
        <end position="833"/>
    </location>
</feature>
<keyword evidence="2" id="KW-0926">Vacuole</keyword>
<feature type="region of interest" description="Disordered" evidence="6">
    <location>
        <begin position="552"/>
        <end position="606"/>
    </location>
</feature>
<dbReference type="PANTHER" id="PTHR46140">
    <property type="entry name" value="VACUOLAR TRANSPORTER CHAPERONE 1-RELATED"/>
    <property type="match status" value="1"/>
</dbReference>
<dbReference type="InterPro" id="IPR051572">
    <property type="entry name" value="VTC_Complex_Subunit"/>
</dbReference>
<dbReference type="GO" id="GO:0016237">
    <property type="term" value="P:microautophagy"/>
    <property type="evidence" value="ECO:0007669"/>
    <property type="project" value="TreeGrafter"/>
</dbReference>
<dbReference type="GO" id="GO:0006799">
    <property type="term" value="P:polyphosphate biosynthetic process"/>
    <property type="evidence" value="ECO:0007669"/>
    <property type="project" value="UniProtKB-ARBA"/>
</dbReference>
<dbReference type="CDD" id="cd14474">
    <property type="entry name" value="SPX_YDR089W"/>
    <property type="match status" value="1"/>
</dbReference>
<accession>A0A7C8MBJ2</accession>
<evidence type="ECO:0000256" key="5">
    <source>
        <dbReference type="ARBA" id="ARBA00023136"/>
    </source>
</evidence>
<keyword evidence="4 7" id="KW-1133">Transmembrane helix</keyword>
<keyword evidence="5 7" id="KW-0472">Membrane</keyword>
<comment type="subcellular location">
    <subcellularLocation>
        <location evidence="1">Vacuole membrane</location>
        <topology evidence="1">Multi-pass membrane protein</topology>
    </subcellularLocation>
</comment>
<feature type="domain" description="SPX" evidence="8">
    <location>
        <begin position="1"/>
        <end position="164"/>
    </location>
</feature>
<feature type="region of interest" description="Disordered" evidence="6">
    <location>
        <begin position="686"/>
        <end position="731"/>
    </location>
</feature>
<evidence type="ECO:0000256" key="2">
    <source>
        <dbReference type="ARBA" id="ARBA00022554"/>
    </source>
</evidence>
<organism evidence="9 10">
    <name type="scientific">Massariosphaeria phaeospora</name>
    <dbReference type="NCBI Taxonomy" id="100035"/>
    <lineage>
        <taxon>Eukaryota</taxon>
        <taxon>Fungi</taxon>
        <taxon>Dikarya</taxon>
        <taxon>Ascomycota</taxon>
        <taxon>Pezizomycotina</taxon>
        <taxon>Dothideomycetes</taxon>
        <taxon>Pleosporomycetidae</taxon>
        <taxon>Pleosporales</taxon>
        <taxon>Pleosporales incertae sedis</taxon>
        <taxon>Massariosphaeria</taxon>
    </lineage>
</organism>